<gene>
    <name evidence="3" type="ORF">UZ20_WS6002000416</name>
</gene>
<proteinExistence type="predicted"/>
<keyword evidence="2" id="KW-0812">Transmembrane</keyword>
<evidence type="ECO:0000256" key="2">
    <source>
        <dbReference type="SAM" id="Phobius"/>
    </source>
</evidence>
<dbReference type="Proteomes" id="UP000070449">
    <property type="component" value="Unassembled WGS sequence"/>
</dbReference>
<evidence type="ECO:0008006" key="5">
    <source>
        <dbReference type="Google" id="ProtNLM"/>
    </source>
</evidence>
<name>A0A136KJK8_9BACT</name>
<dbReference type="EMBL" id="JYPD01000014">
    <property type="protein sequence ID" value="KXK09612.1"/>
    <property type="molecule type" value="Genomic_DNA"/>
</dbReference>
<feature type="compositionally biased region" description="Basic and acidic residues" evidence="1">
    <location>
        <begin position="1"/>
        <end position="28"/>
    </location>
</feature>
<evidence type="ECO:0000313" key="4">
    <source>
        <dbReference type="Proteomes" id="UP000070449"/>
    </source>
</evidence>
<sequence length="394" mass="42721">MPKKIETKEKKPAIKAKKEVSATKEEKFVPTFLAPAKKVISQPEAREPEEVVNERVADEQVADESKEERNRSIFGSQVKQAEEEEPSEEKAVVQEGEAEQIDEAQSQPDNVQEAGQDESNNTSEAEEKVSFASLMNSSSAADEALGDRPGQQNKESKKGFYIIVGILVLVILVMAAVVVFNGSNNNGSSEVLASVDRLVQLPLGEEPLVGLVSDSEVLRGLDSSLHRFTANGDNLIVFRSANLVIVYRAQLNKIVNMGQISDPNTLLQSSAVVFEGLSPVTTDTSPVATVVPTTTEESLFIEIRNGTDASGITLQVQKELTGLSSAYSVSKRSTSDFRYEESFVLDLSAGENEAVQKLADSLGYPLRSELPDGEALPEDETVQAIVFIGSDRLE</sequence>
<keyword evidence="2" id="KW-0472">Membrane</keyword>
<feature type="compositionally biased region" description="Basic and acidic residues" evidence="1">
    <location>
        <begin position="44"/>
        <end position="71"/>
    </location>
</feature>
<protein>
    <recommendedName>
        <fullName evidence="5">LytR/CpsA/Psr regulator C-terminal domain-containing protein</fullName>
    </recommendedName>
</protein>
<feature type="transmembrane region" description="Helical" evidence="2">
    <location>
        <begin position="160"/>
        <end position="180"/>
    </location>
</feature>
<keyword evidence="2" id="KW-1133">Transmembrane helix</keyword>
<dbReference type="STRING" id="1617427.UZ20_WS6002000416"/>
<feature type="region of interest" description="Disordered" evidence="1">
    <location>
        <begin position="1"/>
        <end position="129"/>
    </location>
</feature>
<reference evidence="3 4" key="1">
    <citation type="submission" date="2015-02" db="EMBL/GenBank/DDBJ databases">
        <title>Improved understanding of the partial-nitritation anammox process through 23 genomes representing the majority of the microbial community.</title>
        <authorList>
            <person name="Speth D.R."/>
            <person name="In T Zandt M."/>
            <person name="Guerrero Cruz S."/>
            <person name="Jetten M.S."/>
            <person name="Dutilh B.E."/>
        </authorList>
    </citation>
    <scope>NUCLEOTIDE SEQUENCE [LARGE SCALE GENOMIC DNA]</scope>
    <source>
        <strain evidence="3">OLB21</strain>
    </source>
</reference>
<comment type="caution">
    <text evidence="3">The sequence shown here is derived from an EMBL/GenBank/DDBJ whole genome shotgun (WGS) entry which is preliminary data.</text>
</comment>
<evidence type="ECO:0000313" key="3">
    <source>
        <dbReference type="EMBL" id="KXK09612.1"/>
    </source>
</evidence>
<accession>A0A136KJK8</accession>
<organism evidence="3 4">
    <name type="scientific">candidate division WS6 bacterium OLB21</name>
    <dbReference type="NCBI Taxonomy" id="1617427"/>
    <lineage>
        <taxon>Bacteria</taxon>
        <taxon>Candidatus Dojkabacteria</taxon>
    </lineage>
</organism>
<dbReference type="AlphaFoldDB" id="A0A136KJK8"/>
<evidence type="ECO:0000256" key="1">
    <source>
        <dbReference type="SAM" id="MobiDB-lite"/>
    </source>
</evidence>